<dbReference type="Proteomes" id="UP001242480">
    <property type="component" value="Unassembled WGS sequence"/>
</dbReference>
<sequence length="61" mass="6885">MDEDRSRLQPPPAPPREKLEDRYRKIGLAAVAAAVSVKDKSKEPRQMSAETPHWTQIDAQS</sequence>
<dbReference type="EMBL" id="JAUSVX010000006">
    <property type="protein sequence ID" value="MDQ0470686.1"/>
    <property type="molecule type" value="Genomic_DNA"/>
</dbReference>
<feature type="region of interest" description="Disordered" evidence="1">
    <location>
        <begin position="34"/>
        <end position="61"/>
    </location>
</feature>
<proteinExistence type="predicted"/>
<protein>
    <submittedName>
        <fullName evidence="2">Uncharacterized protein</fullName>
    </submittedName>
</protein>
<evidence type="ECO:0000256" key="1">
    <source>
        <dbReference type="SAM" id="MobiDB-lite"/>
    </source>
</evidence>
<reference evidence="2 3" key="1">
    <citation type="submission" date="2023-07" db="EMBL/GenBank/DDBJ databases">
        <title>Genomic Encyclopedia of Type Strains, Phase IV (KMG-IV): sequencing the most valuable type-strain genomes for metagenomic binning, comparative biology and taxonomic classification.</title>
        <authorList>
            <person name="Goeker M."/>
        </authorList>
    </citation>
    <scope>NUCLEOTIDE SEQUENCE [LARGE SCALE GENOMIC DNA]</scope>
    <source>
        <strain evidence="2 3">DSM 19619</strain>
    </source>
</reference>
<dbReference type="RefSeq" id="WP_307274847.1">
    <property type="nucleotide sequence ID" value="NZ_JAUSVX010000006.1"/>
</dbReference>
<name>A0ABU0JAX6_9HYPH</name>
<comment type="caution">
    <text evidence="2">The sequence shown here is derived from an EMBL/GenBank/DDBJ whole genome shotgun (WGS) entry which is preliminary data.</text>
</comment>
<gene>
    <name evidence="2" type="ORF">QO011_003705</name>
</gene>
<evidence type="ECO:0000313" key="2">
    <source>
        <dbReference type="EMBL" id="MDQ0470686.1"/>
    </source>
</evidence>
<accession>A0ABU0JAX6</accession>
<keyword evidence="3" id="KW-1185">Reference proteome</keyword>
<organism evidence="2 3">
    <name type="scientific">Labrys wisconsinensis</name>
    <dbReference type="NCBI Taxonomy" id="425677"/>
    <lineage>
        <taxon>Bacteria</taxon>
        <taxon>Pseudomonadati</taxon>
        <taxon>Pseudomonadota</taxon>
        <taxon>Alphaproteobacteria</taxon>
        <taxon>Hyphomicrobiales</taxon>
        <taxon>Xanthobacteraceae</taxon>
        <taxon>Labrys</taxon>
    </lineage>
</organism>
<feature type="region of interest" description="Disordered" evidence="1">
    <location>
        <begin position="1"/>
        <end position="21"/>
    </location>
</feature>
<evidence type="ECO:0000313" key="3">
    <source>
        <dbReference type="Proteomes" id="UP001242480"/>
    </source>
</evidence>